<dbReference type="Proteomes" id="UP001152523">
    <property type="component" value="Unassembled WGS sequence"/>
</dbReference>
<feature type="domain" description="Replication protein A 70 kDa DNA-binding subunit B/D first OB fold" evidence="1">
    <location>
        <begin position="4"/>
        <end position="84"/>
    </location>
</feature>
<reference evidence="2" key="1">
    <citation type="submission" date="2022-07" db="EMBL/GenBank/DDBJ databases">
        <authorList>
            <person name="Macas J."/>
            <person name="Novak P."/>
            <person name="Neumann P."/>
        </authorList>
    </citation>
    <scope>NUCLEOTIDE SEQUENCE</scope>
</reference>
<proteinExistence type="predicted"/>
<sequence length="99" mass="11349">MAESSIDHTKTTWVVQVRVVRVYEVAAHAKGVRTLEMVLHDEEGKSIHAVVKRPQLAMFRSITKEDKVYAIKEDCLRSKSRRTKKEALTKASVHLKFCL</sequence>
<name>A0AAV0EGF0_9ASTE</name>
<dbReference type="Pfam" id="PF02721">
    <property type="entry name" value="DUF223"/>
    <property type="match status" value="1"/>
</dbReference>
<dbReference type="InterPro" id="IPR012340">
    <property type="entry name" value="NA-bd_OB-fold"/>
</dbReference>
<comment type="caution">
    <text evidence="2">The sequence shown here is derived from an EMBL/GenBank/DDBJ whole genome shotgun (WGS) entry which is preliminary data.</text>
</comment>
<protein>
    <recommendedName>
        <fullName evidence="1">Replication protein A 70 kDa DNA-binding subunit B/D first OB fold domain-containing protein</fullName>
    </recommendedName>
</protein>
<dbReference type="EMBL" id="CAMAPF010000930">
    <property type="protein sequence ID" value="CAH9123246.1"/>
    <property type="molecule type" value="Genomic_DNA"/>
</dbReference>
<dbReference type="AlphaFoldDB" id="A0AAV0EGF0"/>
<dbReference type="Gene3D" id="2.40.50.140">
    <property type="entry name" value="Nucleic acid-binding proteins"/>
    <property type="match status" value="1"/>
</dbReference>
<gene>
    <name evidence="2" type="ORF">CEPIT_LOCUS25067</name>
</gene>
<keyword evidence="3" id="KW-1185">Reference proteome</keyword>
<dbReference type="SUPFAM" id="SSF50249">
    <property type="entry name" value="Nucleic acid-binding proteins"/>
    <property type="match status" value="1"/>
</dbReference>
<evidence type="ECO:0000313" key="2">
    <source>
        <dbReference type="EMBL" id="CAH9123246.1"/>
    </source>
</evidence>
<organism evidence="2 3">
    <name type="scientific">Cuscuta epithymum</name>
    <dbReference type="NCBI Taxonomy" id="186058"/>
    <lineage>
        <taxon>Eukaryota</taxon>
        <taxon>Viridiplantae</taxon>
        <taxon>Streptophyta</taxon>
        <taxon>Embryophyta</taxon>
        <taxon>Tracheophyta</taxon>
        <taxon>Spermatophyta</taxon>
        <taxon>Magnoliopsida</taxon>
        <taxon>eudicotyledons</taxon>
        <taxon>Gunneridae</taxon>
        <taxon>Pentapetalae</taxon>
        <taxon>asterids</taxon>
        <taxon>lamiids</taxon>
        <taxon>Solanales</taxon>
        <taxon>Convolvulaceae</taxon>
        <taxon>Cuscuteae</taxon>
        <taxon>Cuscuta</taxon>
        <taxon>Cuscuta subgen. Cuscuta</taxon>
    </lineage>
</organism>
<evidence type="ECO:0000313" key="3">
    <source>
        <dbReference type="Proteomes" id="UP001152523"/>
    </source>
</evidence>
<evidence type="ECO:0000259" key="1">
    <source>
        <dbReference type="Pfam" id="PF02721"/>
    </source>
</evidence>
<dbReference type="InterPro" id="IPR003871">
    <property type="entry name" value="RFA1B/D_OB_1st"/>
</dbReference>
<accession>A0AAV0EGF0</accession>